<keyword evidence="3" id="KW-1185">Reference proteome</keyword>
<keyword evidence="1" id="KW-0472">Membrane</keyword>
<feature type="transmembrane region" description="Helical" evidence="1">
    <location>
        <begin position="58"/>
        <end position="80"/>
    </location>
</feature>
<dbReference type="AlphaFoldDB" id="A0A6N7QYD3"/>
<organism evidence="2 3">
    <name type="scientific">Gracilibacillus thailandensis</name>
    <dbReference type="NCBI Taxonomy" id="563735"/>
    <lineage>
        <taxon>Bacteria</taxon>
        <taxon>Bacillati</taxon>
        <taxon>Bacillota</taxon>
        <taxon>Bacilli</taxon>
        <taxon>Bacillales</taxon>
        <taxon>Bacillaceae</taxon>
        <taxon>Gracilibacillus</taxon>
    </lineage>
</organism>
<keyword evidence="1" id="KW-0812">Transmembrane</keyword>
<evidence type="ECO:0000313" key="3">
    <source>
        <dbReference type="Proteomes" id="UP000435187"/>
    </source>
</evidence>
<evidence type="ECO:0000256" key="1">
    <source>
        <dbReference type="SAM" id="Phobius"/>
    </source>
</evidence>
<keyword evidence="1" id="KW-1133">Transmembrane helix</keyword>
<comment type="caution">
    <text evidence="2">The sequence shown here is derived from an EMBL/GenBank/DDBJ whole genome shotgun (WGS) entry which is preliminary data.</text>
</comment>
<dbReference type="Proteomes" id="UP000435187">
    <property type="component" value="Unassembled WGS sequence"/>
</dbReference>
<evidence type="ECO:0000313" key="2">
    <source>
        <dbReference type="EMBL" id="MRI64909.1"/>
    </source>
</evidence>
<accession>A0A6N7QYD3</accession>
<dbReference type="EMBL" id="WJEE01000001">
    <property type="protein sequence ID" value="MRI64909.1"/>
    <property type="molecule type" value="Genomic_DNA"/>
</dbReference>
<reference evidence="2 3" key="1">
    <citation type="submission" date="2019-10" db="EMBL/GenBank/DDBJ databases">
        <title>Gracilibacillus salitolerans sp. nov., a moderate halophile isolated from a saline soil in northwest China.</title>
        <authorList>
            <person name="Gan L."/>
        </authorList>
    </citation>
    <scope>NUCLEOTIDE SEQUENCE [LARGE SCALE GENOMIC DNA]</scope>
    <source>
        <strain evidence="2 3">TP2-8</strain>
    </source>
</reference>
<dbReference type="RefSeq" id="WP_153833794.1">
    <property type="nucleotide sequence ID" value="NZ_JBHUMW010000007.1"/>
</dbReference>
<gene>
    <name evidence="2" type="ORF">GH885_00930</name>
</gene>
<feature type="transmembrane region" description="Helical" evidence="1">
    <location>
        <begin position="9"/>
        <end position="28"/>
    </location>
</feature>
<sequence>MKRGLERKLLITGAVWNLITALLTIFSYNSWFNRQGEQQLKNADMETMIAGSQMVNNISSIIFIFGLFTLIGALISFFVAVKLRDNEIQKKVMIWVGIWTVIQLLSMDILGFLVYMIAFIIYVAKNKAIRLSNPKVEEAISN</sequence>
<name>A0A6N7QYD3_9BACI</name>
<proteinExistence type="predicted"/>
<feature type="transmembrane region" description="Helical" evidence="1">
    <location>
        <begin position="92"/>
        <end position="124"/>
    </location>
</feature>
<protein>
    <submittedName>
        <fullName evidence="2">DUF4064 domain-containing protein</fullName>
    </submittedName>
</protein>